<proteinExistence type="inferred from homology"/>
<dbReference type="AlphaFoldDB" id="A0A351U3H4"/>
<comment type="cofactor">
    <cofactor evidence="7">
        <name>[2Fe-2S] cluster</name>
        <dbReference type="ChEBI" id="CHEBI:190135"/>
    </cofactor>
    <text evidence="7">Binds 1 [2Fe-2S] cluster.</text>
</comment>
<dbReference type="NCBIfam" id="NF005722">
    <property type="entry name" value="PRK07539.1-2"/>
    <property type="match status" value="1"/>
</dbReference>
<evidence type="ECO:0000256" key="4">
    <source>
        <dbReference type="ARBA" id="ARBA00023004"/>
    </source>
</evidence>
<dbReference type="GO" id="GO:0051537">
    <property type="term" value="F:2 iron, 2 sulfur cluster binding"/>
    <property type="evidence" value="ECO:0007669"/>
    <property type="project" value="UniProtKB-KW"/>
</dbReference>
<dbReference type="PIRSF" id="PIRSF000216">
    <property type="entry name" value="NADH_DH_24kDa"/>
    <property type="match status" value="1"/>
</dbReference>
<evidence type="ECO:0000256" key="7">
    <source>
        <dbReference type="PIRSR" id="PIRSR000216-1"/>
    </source>
</evidence>
<accession>A0A351U3H4</accession>
<evidence type="ECO:0000313" key="9">
    <source>
        <dbReference type="Proteomes" id="UP000777265"/>
    </source>
</evidence>
<dbReference type="PANTHER" id="PTHR10371">
    <property type="entry name" value="NADH DEHYDROGENASE UBIQUINONE FLAVOPROTEIN 2, MITOCHONDRIAL"/>
    <property type="match status" value="1"/>
</dbReference>
<protein>
    <submittedName>
        <fullName evidence="8">NADH-quinone oxidoreductase subunit NuoE</fullName>
        <ecNumber evidence="8">1.6.5.11</ecNumber>
    </submittedName>
</protein>
<keyword evidence="3 7" id="KW-0479">Metal-binding</keyword>
<dbReference type="Pfam" id="PF01257">
    <property type="entry name" value="2Fe-2S_thioredx"/>
    <property type="match status" value="1"/>
</dbReference>
<comment type="similarity">
    <text evidence="1">Belongs to the complex I 24 kDa subunit family.</text>
</comment>
<reference evidence="8" key="1">
    <citation type="journal article" date="2020" name="Biotechnol. Biofuels">
        <title>New insights from the biogas microbiome by comprehensive genome-resolved metagenomics of nearly 1600 species originating from multiple anaerobic digesters.</title>
        <authorList>
            <person name="Campanaro S."/>
            <person name="Treu L."/>
            <person name="Rodriguez-R L.M."/>
            <person name="Kovalovszki A."/>
            <person name="Ziels R.M."/>
            <person name="Maus I."/>
            <person name="Zhu X."/>
            <person name="Kougias P.G."/>
            <person name="Basile A."/>
            <person name="Luo G."/>
            <person name="Schluter A."/>
            <person name="Konstantinidis K.T."/>
            <person name="Angelidaki I."/>
        </authorList>
    </citation>
    <scope>NUCLEOTIDE SEQUENCE</scope>
    <source>
        <strain evidence="8">AS06rmzACSIP_7</strain>
    </source>
</reference>
<dbReference type="PROSITE" id="PS01099">
    <property type="entry name" value="COMPLEX1_24K"/>
    <property type="match status" value="1"/>
</dbReference>
<keyword evidence="2 7" id="KW-0001">2Fe-2S</keyword>
<keyword evidence="4 7" id="KW-0408">Iron</keyword>
<comment type="caution">
    <text evidence="8">The sequence shown here is derived from an EMBL/GenBank/DDBJ whole genome shotgun (WGS) entry which is preliminary data.</text>
</comment>
<evidence type="ECO:0000256" key="6">
    <source>
        <dbReference type="ARBA" id="ARBA00034078"/>
    </source>
</evidence>
<feature type="binding site" evidence="7">
    <location>
        <position position="77"/>
    </location>
    <ligand>
        <name>[2Fe-2S] cluster</name>
        <dbReference type="ChEBI" id="CHEBI:190135"/>
    </ligand>
</feature>
<evidence type="ECO:0000313" key="8">
    <source>
        <dbReference type="EMBL" id="NLW35352.1"/>
    </source>
</evidence>
<feature type="binding site" evidence="7">
    <location>
        <position position="122"/>
    </location>
    <ligand>
        <name>[2Fe-2S] cluster</name>
        <dbReference type="ChEBI" id="CHEBI:190135"/>
    </ligand>
</feature>
<dbReference type="EMBL" id="JAAYEE010000126">
    <property type="protein sequence ID" value="NLW35352.1"/>
    <property type="molecule type" value="Genomic_DNA"/>
</dbReference>
<dbReference type="CDD" id="cd03064">
    <property type="entry name" value="TRX_Fd_NuoE"/>
    <property type="match status" value="1"/>
</dbReference>
<organism evidence="8 9">
    <name type="scientific">Syntrophorhabdus aromaticivorans</name>
    <dbReference type="NCBI Taxonomy" id="328301"/>
    <lineage>
        <taxon>Bacteria</taxon>
        <taxon>Pseudomonadati</taxon>
        <taxon>Thermodesulfobacteriota</taxon>
        <taxon>Syntrophorhabdia</taxon>
        <taxon>Syntrophorhabdales</taxon>
        <taxon>Syntrophorhabdaceae</taxon>
        <taxon>Syntrophorhabdus</taxon>
    </lineage>
</organism>
<dbReference type="InterPro" id="IPR036249">
    <property type="entry name" value="Thioredoxin-like_sf"/>
</dbReference>
<dbReference type="GO" id="GO:0003954">
    <property type="term" value="F:NADH dehydrogenase activity"/>
    <property type="evidence" value="ECO:0007669"/>
    <property type="project" value="TreeGrafter"/>
</dbReference>
<dbReference type="PANTHER" id="PTHR10371:SF3">
    <property type="entry name" value="NADH DEHYDROGENASE [UBIQUINONE] FLAVOPROTEIN 2, MITOCHONDRIAL"/>
    <property type="match status" value="1"/>
</dbReference>
<dbReference type="Proteomes" id="UP000777265">
    <property type="component" value="Unassembled WGS sequence"/>
</dbReference>
<evidence type="ECO:0000256" key="5">
    <source>
        <dbReference type="ARBA" id="ARBA00023014"/>
    </source>
</evidence>
<dbReference type="STRING" id="909663.GCA_000512235_00739"/>
<dbReference type="Gene3D" id="3.40.30.10">
    <property type="entry name" value="Glutaredoxin"/>
    <property type="match status" value="1"/>
</dbReference>
<evidence type="ECO:0000256" key="2">
    <source>
        <dbReference type="ARBA" id="ARBA00022714"/>
    </source>
</evidence>
<feature type="binding site" evidence="7">
    <location>
        <position position="118"/>
    </location>
    <ligand>
        <name>[2Fe-2S] cluster</name>
        <dbReference type="ChEBI" id="CHEBI:190135"/>
    </ligand>
</feature>
<dbReference type="GO" id="GO:0046872">
    <property type="term" value="F:metal ion binding"/>
    <property type="evidence" value="ECO:0007669"/>
    <property type="project" value="UniProtKB-KW"/>
</dbReference>
<dbReference type="InterPro" id="IPR002023">
    <property type="entry name" value="NuoE-like"/>
</dbReference>
<comment type="cofactor">
    <cofactor evidence="6">
        <name>[2Fe-2S] cluster</name>
        <dbReference type="ChEBI" id="CHEBI:190135"/>
    </cofactor>
</comment>
<sequence>MSSNQIVSHAVKKFGIGREQLLPVLQYVVSQEKWLSGDALLEVARAFDMSAAEVYGVASFYSFLDTEPRGDYVIRVCRTISCDTAGKEAIMEALEKTLRISVGETTADRKFTLLETNCMGWCAEGPAMLVNNDVHTGLTPEKVVDILQGYMEKSIT</sequence>
<name>A0A351U3H4_9BACT</name>
<evidence type="ECO:0000256" key="3">
    <source>
        <dbReference type="ARBA" id="ARBA00022723"/>
    </source>
</evidence>
<dbReference type="EC" id="1.6.5.11" evidence="8"/>
<keyword evidence="8" id="KW-0560">Oxidoreductase</keyword>
<reference evidence="8" key="2">
    <citation type="submission" date="2020-01" db="EMBL/GenBank/DDBJ databases">
        <authorList>
            <person name="Campanaro S."/>
        </authorList>
    </citation>
    <scope>NUCLEOTIDE SEQUENCE</scope>
    <source>
        <strain evidence="8">AS06rmzACSIP_7</strain>
    </source>
</reference>
<evidence type="ECO:0000256" key="1">
    <source>
        <dbReference type="ARBA" id="ARBA00010643"/>
    </source>
</evidence>
<gene>
    <name evidence="8" type="primary">nuoE</name>
    <name evidence="8" type="ORF">GXY80_07715</name>
</gene>
<dbReference type="InterPro" id="IPR041921">
    <property type="entry name" value="NuoE_N"/>
</dbReference>
<dbReference type="Gene3D" id="1.10.10.1590">
    <property type="entry name" value="NADH-quinone oxidoreductase subunit E"/>
    <property type="match status" value="1"/>
</dbReference>
<keyword evidence="5 7" id="KW-0411">Iron-sulfur</keyword>
<dbReference type="InterPro" id="IPR042128">
    <property type="entry name" value="NuoE_dom"/>
</dbReference>
<feature type="binding site" evidence="7">
    <location>
        <position position="82"/>
    </location>
    <ligand>
        <name>[2Fe-2S] cluster</name>
        <dbReference type="ChEBI" id="CHEBI:190135"/>
    </ligand>
</feature>
<dbReference type="SUPFAM" id="SSF52833">
    <property type="entry name" value="Thioredoxin-like"/>
    <property type="match status" value="1"/>
</dbReference>